<sequence length="147" mass="16899">MFAGLWKGLRVVFTEPTIKGCCFHWTQAVWRQVQELGLRQAYLTDDGIFKYVKKVLSLLFLPAEHVAAAFDALMRQARTFQLIDLVDYVQRTWMTSSCGTLSHGRYIKEVYERTTTWMGGTTGLTSVPGEQLRHFTGWCRSSSSRHK</sequence>
<evidence type="ECO:0008006" key="3">
    <source>
        <dbReference type="Google" id="ProtNLM"/>
    </source>
</evidence>
<accession>A0AAD9L016</accession>
<evidence type="ECO:0000313" key="1">
    <source>
        <dbReference type="EMBL" id="KAK2180828.1"/>
    </source>
</evidence>
<keyword evidence="2" id="KW-1185">Reference proteome</keyword>
<comment type="caution">
    <text evidence="1">The sequence shown here is derived from an EMBL/GenBank/DDBJ whole genome shotgun (WGS) entry which is preliminary data.</text>
</comment>
<organism evidence="1 2">
    <name type="scientific">Ridgeia piscesae</name>
    <name type="common">Tubeworm</name>
    <dbReference type="NCBI Taxonomy" id="27915"/>
    <lineage>
        <taxon>Eukaryota</taxon>
        <taxon>Metazoa</taxon>
        <taxon>Spiralia</taxon>
        <taxon>Lophotrochozoa</taxon>
        <taxon>Annelida</taxon>
        <taxon>Polychaeta</taxon>
        <taxon>Sedentaria</taxon>
        <taxon>Canalipalpata</taxon>
        <taxon>Sabellida</taxon>
        <taxon>Siboglinidae</taxon>
        <taxon>Ridgeia</taxon>
    </lineage>
</organism>
<protein>
    <recommendedName>
        <fullName evidence="3">MULE transposase domain-containing protein</fullName>
    </recommendedName>
</protein>
<dbReference type="EMBL" id="JAODUO010000425">
    <property type="protein sequence ID" value="KAK2180828.1"/>
    <property type="molecule type" value="Genomic_DNA"/>
</dbReference>
<reference evidence="1" key="1">
    <citation type="journal article" date="2023" name="Mol. Biol. Evol.">
        <title>Third-Generation Sequencing Reveals the Adaptive Role of the Epigenome in Three Deep-Sea Polychaetes.</title>
        <authorList>
            <person name="Perez M."/>
            <person name="Aroh O."/>
            <person name="Sun Y."/>
            <person name="Lan Y."/>
            <person name="Juniper S.K."/>
            <person name="Young C.R."/>
            <person name="Angers B."/>
            <person name="Qian P.Y."/>
        </authorList>
    </citation>
    <scope>NUCLEOTIDE SEQUENCE</scope>
    <source>
        <strain evidence="1">R07B-5</strain>
    </source>
</reference>
<gene>
    <name evidence="1" type="ORF">NP493_425g05031</name>
</gene>
<proteinExistence type="predicted"/>
<name>A0AAD9L016_RIDPI</name>
<dbReference type="AlphaFoldDB" id="A0AAD9L016"/>
<dbReference type="Proteomes" id="UP001209878">
    <property type="component" value="Unassembled WGS sequence"/>
</dbReference>
<evidence type="ECO:0000313" key="2">
    <source>
        <dbReference type="Proteomes" id="UP001209878"/>
    </source>
</evidence>